<reference evidence="2" key="2">
    <citation type="submission" date="2023-05" db="EMBL/GenBank/DDBJ databases">
        <authorList>
            <consortium name="Lawrence Berkeley National Laboratory"/>
            <person name="Steindorff A."/>
            <person name="Hensen N."/>
            <person name="Bonometti L."/>
            <person name="Westerberg I."/>
            <person name="Brannstrom I.O."/>
            <person name="Guillou S."/>
            <person name="Cros-Aarteil S."/>
            <person name="Calhoun S."/>
            <person name="Haridas S."/>
            <person name="Kuo A."/>
            <person name="Mondo S."/>
            <person name="Pangilinan J."/>
            <person name="Riley R."/>
            <person name="Labutti K."/>
            <person name="Andreopoulos B."/>
            <person name="Lipzen A."/>
            <person name="Chen C."/>
            <person name="Yanf M."/>
            <person name="Daum C."/>
            <person name="Ng V."/>
            <person name="Clum A."/>
            <person name="Ohm R."/>
            <person name="Martin F."/>
            <person name="Silar P."/>
            <person name="Natvig D."/>
            <person name="Lalanne C."/>
            <person name="Gautier V."/>
            <person name="Ament-Velasquez S.L."/>
            <person name="Kruys A."/>
            <person name="Hutchinson M.I."/>
            <person name="Powell A.J."/>
            <person name="Barry K."/>
            <person name="Miller A.N."/>
            <person name="Grigoriev I.V."/>
            <person name="Debuchy R."/>
            <person name="Gladieux P."/>
            <person name="Thoren M.H."/>
            <person name="Johannesson H."/>
        </authorList>
    </citation>
    <scope>NUCLEOTIDE SEQUENCE</scope>
    <source>
        <strain evidence="2">CBS 123565</strain>
    </source>
</reference>
<feature type="domain" description="3'-5' exonuclease" evidence="1">
    <location>
        <begin position="2"/>
        <end position="175"/>
    </location>
</feature>
<dbReference type="Pfam" id="PF01612">
    <property type="entry name" value="DNA_pol_A_exo1"/>
    <property type="match status" value="1"/>
</dbReference>
<dbReference type="GO" id="GO:0008408">
    <property type="term" value="F:3'-5' exonuclease activity"/>
    <property type="evidence" value="ECO:0007669"/>
    <property type="project" value="InterPro"/>
</dbReference>
<accession>A0AAN6ZF53</accession>
<evidence type="ECO:0000259" key="1">
    <source>
        <dbReference type="Pfam" id="PF01612"/>
    </source>
</evidence>
<dbReference type="PANTHER" id="PTHR43040:SF1">
    <property type="entry name" value="RIBONUCLEASE D"/>
    <property type="match status" value="1"/>
</dbReference>
<dbReference type="Gene3D" id="3.30.420.10">
    <property type="entry name" value="Ribonuclease H-like superfamily/Ribonuclease H"/>
    <property type="match status" value="1"/>
</dbReference>
<comment type="caution">
    <text evidence="2">The sequence shown here is derived from an EMBL/GenBank/DDBJ whole genome shotgun (WGS) entry which is preliminary data.</text>
</comment>
<dbReference type="InterPro" id="IPR036397">
    <property type="entry name" value="RNaseH_sf"/>
</dbReference>
<dbReference type="AlphaFoldDB" id="A0AAN6ZF53"/>
<protein>
    <recommendedName>
        <fullName evidence="1">3'-5' exonuclease domain-containing protein</fullName>
    </recommendedName>
</protein>
<sequence length="177" mass="19924">LYLDLEGNNLGRHGTISIITVLLHPQNTSHLVDILTLGAQVFTSATMHGKTLQSILEDPAMEKVFWDVRADSDALCALYQVCLAGVFDLQLLEVQARPKNQNKKFIRGLSKCIDYDLEMKTPMKQRWMATKEAGKAAMDTAREKGHDNIFTVRPMAMETVRYCVNDVVLLPALRKAY</sequence>
<organism evidence="2 3">
    <name type="scientific">Trichocladium antarcticum</name>
    <dbReference type="NCBI Taxonomy" id="1450529"/>
    <lineage>
        <taxon>Eukaryota</taxon>
        <taxon>Fungi</taxon>
        <taxon>Dikarya</taxon>
        <taxon>Ascomycota</taxon>
        <taxon>Pezizomycotina</taxon>
        <taxon>Sordariomycetes</taxon>
        <taxon>Sordariomycetidae</taxon>
        <taxon>Sordariales</taxon>
        <taxon>Chaetomiaceae</taxon>
        <taxon>Trichocladium</taxon>
    </lineage>
</organism>
<dbReference type="GO" id="GO:0003676">
    <property type="term" value="F:nucleic acid binding"/>
    <property type="evidence" value="ECO:0007669"/>
    <property type="project" value="InterPro"/>
</dbReference>
<name>A0AAN6ZF53_9PEZI</name>
<dbReference type="EMBL" id="MU853406">
    <property type="protein sequence ID" value="KAK4135189.1"/>
    <property type="molecule type" value="Genomic_DNA"/>
</dbReference>
<dbReference type="PANTHER" id="PTHR43040">
    <property type="entry name" value="RIBONUCLEASE D"/>
    <property type="match status" value="1"/>
</dbReference>
<dbReference type="InterPro" id="IPR012337">
    <property type="entry name" value="RNaseH-like_sf"/>
</dbReference>
<keyword evidence="3" id="KW-1185">Reference proteome</keyword>
<dbReference type="Proteomes" id="UP001304895">
    <property type="component" value="Unassembled WGS sequence"/>
</dbReference>
<dbReference type="SUPFAM" id="SSF53098">
    <property type="entry name" value="Ribonuclease H-like"/>
    <property type="match status" value="1"/>
</dbReference>
<proteinExistence type="predicted"/>
<gene>
    <name evidence="2" type="ORF">BT67DRAFT_340341</name>
</gene>
<feature type="non-terminal residue" evidence="2">
    <location>
        <position position="177"/>
    </location>
</feature>
<feature type="non-terminal residue" evidence="2">
    <location>
        <position position="1"/>
    </location>
</feature>
<dbReference type="GO" id="GO:0006139">
    <property type="term" value="P:nucleobase-containing compound metabolic process"/>
    <property type="evidence" value="ECO:0007669"/>
    <property type="project" value="InterPro"/>
</dbReference>
<reference evidence="2" key="1">
    <citation type="journal article" date="2023" name="Mol. Phylogenet. Evol.">
        <title>Genome-scale phylogeny and comparative genomics of the fungal order Sordariales.</title>
        <authorList>
            <person name="Hensen N."/>
            <person name="Bonometti L."/>
            <person name="Westerberg I."/>
            <person name="Brannstrom I.O."/>
            <person name="Guillou S."/>
            <person name="Cros-Aarteil S."/>
            <person name="Calhoun S."/>
            <person name="Haridas S."/>
            <person name="Kuo A."/>
            <person name="Mondo S."/>
            <person name="Pangilinan J."/>
            <person name="Riley R."/>
            <person name="LaButti K."/>
            <person name="Andreopoulos B."/>
            <person name="Lipzen A."/>
            <person name="Chen C."/>
            <person name="Yan M."/>
            <person name="Daum C."/>
            <person name="Ng V."/>
            <person name="Clum A."/>
            <person name="Steindorff A."/>
            <person name="Ohm R.A."/>
            <person name="Martin F."/>
            <person name="Silar P."/>
            <person name="Natvig D.O."/>
            <person name="Lalanne C."/>
            <person name="Gautier V."/>
            <person name="Ament-Velasquez S.L."/>
            <person name="Kruys A."/>
            <person name="Hutchinson M.I."/>
            <person name="Powell A.J."/>
            <person name="Barry K."/>
            <person name="Miller A.N."/>
            <person name="Grigoriev I.V."/>
            <person name="Debuchy R."/>
            <person name="Gladieux P."/>
            <person name="Hiltunen Thoren M."/>
            <person name="Johannesson H."/>
        </authorList>
    </citation>
    <scope>NUCLEOTIDE SEQUENCE</scope>
    <source>
        <strain evidence="2">CBS 123565</strain>
    </source>
</reference>
<evidence type="ECO:0000313" key="2">
    <source>
        <dbReference type="EMBL" id="KAK4135189.1"/>
    </source>
</evidence>
<dbReference type="InterPro" id="IPR002562">
    <property type="entry name" value="3'-5'_exonuclease_dom"/>
</dbReference>
<evidence type="ECO:0000313" key="3">
    <source>
        <dbReference type="Proteomes" id="UP001304895"/>
    </source>
</evidence>